<feature type="transmembrane region" description="Helical" evidence="1">
    <location>
        <begin position="231"/>
        <end position="249"/>
    </location>
</feature>
<sequence length="495" mass="54227">MSNPESPKQTLVDRLDAVNEFEREPVSQDKLHGAKSFIAMFSSEHVAGTEFVLGTLLVVHGVSAFDALVGLLVGNILAVLSWALMCAPIAVKERLTVYWQIRKIAGPYATVLYSALFALIMCVLAGSMVSVSTTAIAHPFGIDSPNYAAGEIFPSLPWIGIAVFVGAVISALAILGFEKMTHFAKICAPWMPFVFIAGALASLPILGVHSPGDFMQAAREKIWTGVPTPGVSKYGFWSCVGLAWLCNISQHMGMGDVTIFRYAKKWQYGFASAFGMFIGHYIAWICSGIMCAAFFAANGADANPTPGNIAWLGAGWAGLVCVVLAGWSTANPTLYRAGLAFQVATPNWSRWKITMYAGIGMMVAACIPAITFYLDKIVAYYGLFFMPLGAFIFFDYWVFPKLGLTRFWAEKRKLLASWPAMVGWFGSFIVCFFLFAKEAYPSFAWVNDVLPGFLAHYKPDFFMQVLPAWILAVVLYTVCSALQQNFSKPSTVYFK</sequence>
<feature type="transmembrane region" description="Helical" evidence="1">
    <location>
        <begin position="309"/>
        <end position="330"/>
    </location>
</feature>
<feature type="transmembrane region" description="Helical" evidence="1">
    <location>
        <begin position="270"/>
        <end position="297"/>
    </location>
</feature>
<dbReference type="InterPro" id="IPR030191">
    <property type="entry name" value="CodB"/>
</dbReference>
<feature type="transmembrane region" description="Helical" evidence="1">
    <location>
        <begin position="461"/>
        <end position="482"/>
    </location>
</feature>
<keyword evidence="1" id="KW-0812">Transmembrane</keyword>
<evidence type="ECO:0008006" key="4">
    <source>
        <dbReference type="Google" id="ProtNLM"/>
    </source>
</evidence>
<keyword evidence="3" id="KW-1185">Reference proteome</keyword>
<feature type="transmembrane region" description="Helical" evidence="1">
    <location>
        <begin position="351"/>
        <end position="373"/>
    </location>
</feature>
<comment type="caution">
    <text evidence="2">The sequence shown here is derived from an EMBL/GenBank/DDBJ whole genome shotgun (WGS) entry which is preliminary data.</text>
</comment>
<feature type="transmembrane region" description="Helical" evidence="1">
    <location>
        <begin position="379"/>
        <end position="398"/>
    </location>
</feature>
<protein>
    <recommendedName>
        <fullName evidence="4">Purine-cytosine permease</fullName>
    </recommendedName>
</protein>
<feature type="transmembrane region" description="Helical" evidence="1">
    <location>
        <begin position="156"/>
        <end position="177"/>
    </location>
</feature>
<dbReference type="EMBL" id="JACHVC010000013">
    <property type="protein sequence ID" value="MBC2608082.1"/>
    <property type="molecule type" value="Genomic_DNA"/>
</dbReference>
<dbReference type="Gene3D" id="1.10.4160.10">
    <property type="entry name" value="Hydantoin permease"/>
    <property type="match status" value="1"/>
</dbReference>
<organism evidence="2 3">
    <name type="scientific">Pelagicoccus albus</name>
    <dbReference type="NCBI Taxonomy" id="415222"/>
    <lineage>
        <taxon>Bacteria</taxon>
        <taxon>Pseudomonadati</taxon>
        <taxon>Verrucomicrobiota</taxon>
        <taxon>Opitutia</taxon>
        <taxon>Puniceicoccales</taxon>
        <taxon>Pelagicoccaceae</taxon>
        <taxon>Pelagicoccus</taxon>
    </lineage>
</organism>
<keyword evidence="1" id="KW-0472">Membrane</keyword>
<dbReference type="RefSeq" id="WP_185661937.1">
    <property type="nucleotide sequence ID" value="NZ_CAWPOO010000013.1"/>
</dbReference>
<dbReference type="GO" id="GO:0015209">
    <property type="term" value="F:cytosine transmembrane transporter activity"/>
    <property type="evidence" value="ECO:0007669"/>
    <property type="project" value="InterPro"/>
</dbReference>
<feature type="transmembrane region" description="Helical" evidence="1">
    <location>
        <begin position="111"/>
        <end position="136"/>
    </location>
</feature>
<feature type="transmembrane region" description="Helical" evidence="1">
    <location>
        <begin position="189"/>
        <end position="211"/>
    </location>
</feature>
<proteinExistence type="predicted"/>
<accession>A0A7X1B9C3</accession>
<dbReference type="GO" id="GO:0005886">
    <property type="term" value="C:plasma membrane"/>
    <property type="evidence" value="ECO:0007669"/>
    <property type="project" value="TreeGrafter"/>
</dbReference>
<dbReference type="Proteomes" id="UP000526501">
    <property type="component" value="Unassembled WGS sequence"/>
</dbReference>
<feature type="transmembrane region" description="Helical" evidence="1">
    <location>
        <begin position="418"/>
        <end position="436"/>
    </location>
</feature>
<dbReference type="PANTHER" id="PTHR30569">
    <property type="entry name" value="CYTOSINE TRANSPORTER CODB"/>
    <property type="match status" value="1"/>
</dbReference>
<evidence type="ECO:0000256" key="1">
    <source>
        <dbReference type="SAM" id="Phobius"/>
    </source>
</evidence>
<gene>
    <name evidence="2" type="ORF">H5P27_18655</name>
</gene>
<evidence type="ECO:0000313" key="3">
    <source>
        <dbReference type="Proteomes" id="UP000526501"/>
    </source>
</evidence>
<name>A0A7X1B9C3_9BACT</name>
<dbReference type="AlphaFoldDB" id="A0A7X1B9C3"/>
<keyword evidence="1" id="KW-1133">Transmembrane helix</keyword>
<reference evidence="2 3" key="1">
    <citation type="submission" date="2020-07" db="EMBL/GenBank/DDBJ databases">
        <authorList>
            <person name="Feng X."/>
        </authorList>
    </citation>
    <scope>NUCLEOTIDE SEQUENCE [LARGE SCALE GENOMIC DNA]</scope>
    <source>
        <strain evidence="2 3">JCM23202</strain>
    </source>
</reference>
<dbReference type="PANTHER" id="PTHR30569:SF0">
    <property type="entry name" value="CYTOSINE PERMEASE"/>
    <property type="match status" value="1"/>
</dbReference>
<feature type="transmembrane region" description="Helical" evidence="1">
    <location>
        <begin position="67"/>
        <end position="91"/>
    </location>
</feature>
<evidence type="ECO:0000313" key="2">
    <source>
        <dbReference type="EMBL" id="MBC2608082.1"/>
    </source>
</evidence>